<comment type="caution">
    <text evidence="1">The sequence shown here is derived from an EMBL/GenBank/DDBJ whole genome shotgun (WGS) entry which is preliminary data.</text>
</comment>
<organism evidence="1 2">
    <name type="scientific">Paraburkholderia youngii</name>
    <dbReference type="NCBI Taxonomy" id="2782701"/>
    <lineage>
        <taxon>Bacteria</taxon>
        <taxon>Pseudomonadati</taxon>
        <taxon>Pseudomonadota</taxon>
        <taxon>Betaproteobacteria</taxon>
        <taxon>Burkholderiales</taxon>
        <taxon>Burkholderiaceae</taxon>
        <taxon>Paraburkholderia</taxon>
    </lineage>
</organism>
<dbReference type="Proteomes" id="UP000821598">
    <property type="component" value="Unassembled WGS sequence"/>
</dbReference>
<keyword evidence="2" id="KW-1185">Reference proteome</keyword>
<dbReference type="EMBL" id="VOMC01000033">
    <property type="protein sequence ID" value="NVI07405.1"/>
    <property type="molecule type" value="Genomic_DNA"/>
</dbReference>
<sequence>MTVTPSQLFRRALDAVPAARSFKRPKVPRVAADDGLAIWFARPGDVLPDGTIAMPVSTPLSDAQPFEYFQSSPNDINQEAASVRLSPAEKTECMQRWEDDHNLCWAIGKPMGGYGTVQACMDHARYNYNICMGFTQAI</sequence>
<accession>A0ABX2NT90</accession>
<evidence type="ECO:0000313" key="1">
    <source>
        <dbReference type="EMBL" id="NVI07405.1"/>
    </source>
</evidence>
<proteinExistence type="predicted"/>
<name>A0ABX2NT90_9BURK</name>
<gene>
    <name evidence="1" type="ORF">FSB64_27325</name>
</gene>
<evidence type="ECO:0000313" key="2">
    <source>
        <dbReference type="Proteomes" id="UP000821598"/>
    </source>
</evidence>
<protein>
    <submittedName>
        <fullName evidence="1">Uncharacterized protein</fullName>
    </submittedName>
</protein>
<reference evidence="1 2" key="1">
    <citation type="submission" date="2019-08" db="EMBL/GenBank/DDBJ databases">
        <title>Paraburkholderia simonii sp. nov. and P. youngii sp. nov. Brazilian and Mexican Mimosa-associated rhizobia.</title>
        <authorList>
            <person name="Mavima L."/>
            <person name="Beukes C.W."/>
            <person name="Palmer M."/>
            <person name="De Meyer S.E."/>
            <person name="James E.K."/>
            <person name="Maluk M."/>
            <person name="Avontuur J.R."/>
            <person name="Chan W.Y."/>
            <person name="Venter S.N."/>
            <person name="Steenkamp E.T."/>
        </authorList>
    </citation>
    <scope>NUCLEOTIDE SEQUENCE [LARGE SCALE GENOMIC DNA]</scope>
    <source>
        <strain evidence="1 2">JPY454</strain>
    </source>
</reference>